<dbReference type="InterPro" id="IPR018244">
    <property type="entry name" value="Allrgn_V5/Tpx1_CS"/>
</dbReference>
<dbReference type="Proteomes" id="UP000807716">
    <property type="component" value="Unassembled WGS sequence"/>
</dbReference>
<accession>A0A9P6PM64</accession>
<dbReference type="EMBL" id="JAAAJB010000934">
    <property type="protein sequence ID" value="KAG0249822.1"/>
    <property type="molecule type" value="Genomic_DNA"/>
</dbReference>
<feature type="compositionally biased region" description="Low complexity" evidence="1">
    <location>
        <begin position="86"/>
        <end position="95"/>
    </location>
</feature>
<organism evidence="3 4">
    <name type="scientific">Actinomortierella ambigua</name>
    <dbReference type="NCBI Taxonomy" id="1343610"/>
    <lineage>
        <taxon>Eukaryota</taxon>
        <taxon>Fungi</taxon>
        <taxon>Fungi incertae sedis</taxon>
        <taxon>Mucoromycota</taxon>
        <taxon>Mortierellomycotina</taxon>
        <taxon>Mortierellomycetes</taxon>
        <taxon>Mortierellales</taxon>
        <taxon>Mortierellaceae</taxon>
        <taxon>Actinomortierella</taxon>
    </lineage>
</organism>
<dbReference type="OrthoDB" id="337038at2759"/>
<dbReference type="Pfam" id="PF00188">
    <property type="entry name" value="CAP"/>
    <property type="match status" value="1"/>
</dbReference>
<protein>
    <recommendedName>
        <fullName evidence="2">SCP domain-containing protein</fullName>
    </recommendedName>
</protein>
<evidence type="ECO:0000259" key="2">
    <source>
        <dbReference type="SMART" id="SM00198"/>
    </source>
</evidence>
<proteinExistence type="predicted"/>
<dbReference type="PRINTS" id="PR00837">
    <property type="entry name" value="V5TPXLIKE"/>
</dbReference>
<dbReference type="PANTHER" id="PTHR10334">
    <property type="entry name" value="CYSTEINE-RICH SECRETORY PROTEIN-RELATED"/>
    <property type="match status" value="1"/>
</dbReference>
<dbReference type="InterPro" id="IPR001283">
    <property type="entry name" value="CRISP-related"/>
</dbReference>
<reference evidence="3" key="1">
    <citation type="journal article" date="2020" name="Fungal Divers.">
        <title>Resolving the Mortierellaceae phylogeny through synthesis of multi-gene phylogenetics and phylogenomics.</title>
        <authorList>
            <person name="Vandepol N."/>
            <person name="Liber J."/>
            <person name="Desiro A."/>
            <person name="Na H."/>
            <person name="Kennedy M."/>
            <person name="Barry K."/>
            <person name="Grigoriev I.V."/>
            <person name="Miller A.N."/>
            <person name="O'Donnell K."/>
            <person name="Stajich J.E."/>
            <person name="Bonito G."/>
        </authorList>
    </citation>
    <scope>NUCLEOTIDE SEQUENCE</scope>
    <source>
        <strain evidence="3">BC1065</strain>
    </source>
</reference>
<feature type="compositionally biased region" description="Basic residues" evidence="1">
    <location>
        <begin position="44"/>
        <end position="81"/>
    </location>
</feature>
<feature type="region of interest" description="Disordered" evidence="1">
    <location>
        <begin position="1"/>
        <end position="95"/>
    </location>
</feature>
<evidence type="ECO:0000313" key="3">
    <source>
        <dbReference type="EMBL" id="KAG0249822.1"/>
    </source>
</evidence>
<name>A0A9P6PM64_9FUNG</name>
<dbReference type="AlphaFoldDB" id="A0A9P6PM64"/>
<dbReference type="InterPro" id="IPR035940">
    <property type="entry name" value="CAP_sf"/>
</dbReference>
<evidence type="ECO:0000256" key="1">
    <source>
        <dbReference type="SAM" id="MobiDB-lite"/>
    </source>
</evidence>
<feature type="domain" description="SCP" evidence="2">
    <location>
        <begin position="97"/>
        <end position="221"/>
    </location>
</feature>
<sequence length="234" mass="26978">DRDDNDRDDDDRYDNDRDDNDRDDGNDSDNDSFYRRASKPDKTKKPKTPKKPKMPKKPKTPKTPKTPKKPTKPKTPKKPTKPKMPTKPTTPTTPKAGFEQQILDAHNQYRAIHKAPPLVWDPKAATHGNNWIQACQFKHSQNRQFGENLAYGYKDFPTAIKAWYDEERLYNYNNPSFSMATGHFTQVVWKSTKAVGCAVKYCDGYRSMYICNYSPPGNMMGRFGDNVEPPRRKA</sequence>
<feature type="compositionally biased region" description="Basic and acidic residues" evidence="1">
    <location>
        <begin position="32"/>
        <end position="43"/>
    </location>
</feature>
<gene>
    <name evidence="3" type="ORF">DFQ27_009768</name>
</gene>
<feature type="non-terminal residue" evidence="3">
    <location>
        <position position="234"/>
    </location>
</feature>
<dbReference type="GO" id="GO:0005576">
    <property type="term" value="C:extracellular region"/>
    <property type="evidence" value="ECO:0007669"/>
    <property type="project" value="InterPro"/>
</dbReference>
<comment type="caution">
    <text evidence="3">The sequence shown here is derived from an EMBL/GenBank/DDBJ whole genome shotgun (WGS) entry which is preliminary data.</text>
</comment>
<dbReference type="SUPFAM" id="SSF55797">
    <property type="entry name" value="PR-1-like"/>
    <property type="match status" value="1"/>
</dbReference>
<dbReference type="FunFam" id="3.40.33.10:FF:000010">
    <property type="entry name" value="Predicted protein"/>
    <property type="match status" value="1"/>
</dbReference>
<dbReference type="SMART" id="SM00198">
    <property type="entry name" value="SCP"/>
    <property type="match status" value="1"/>
</dbReference>
<keyword evidence="4" id="KW-1185">Reference proteome</keyword>
<feature type="compositionally biased region" description="Acidic residues" evidence="1">
    <location>
        <begin position="1"/>
        <end position="18"/>
    </location>
</feature>
<dbReference type="Gene3D" id="3.40.33.10">
    <property type="entry name" value="CAP"/>
    <property type="match status" value="1"/>
</dbReference>
<dbReference type="PROSITE" id="PS01009">
    <property type="entry name" value="CRISP_1"/>
    <property type="match status" value="1"/>
</dbReference>
<evidence type="ECO:0000313" key="4">
    <source>
        <dbReference type="Proteomes" id="UP000807716"/>
    </source>
</evidence>
<dbReference type="InterPro" id="IPR014044">
    <property type="entry name" value="CAP_dom"/>
</dbReference>
<dbReference type="PROSITE" id="PS01010">
    <property type="entry name" value="CRISP_2"/>
    <property type="match status" value="1"/>
</dbReference>